<reference evidence="1" key="1">
    <citation type="submission" date="2018-01" db="EMBL/GenBank/DDBJ databases">
        <authorList>
            <person name="Krukenberg V."/>
        </authorList>
    </citation>
    <scope>NUCLEOTIDE SEQUENCE</scope>
    <source>
        <strain evidence="1">E20ANME2</strain>
    </source>
</reference>
<gene>
    <name evidence="1" type="ORF">C4B59_02670</name>
</gene>
<comment type="caution">
    <text evidence="1">The sequence shown here is derived from an EMBL/GenBank/DDBJ whole genome shotgun (WGS) entry which is preliminary data.</text>
</comment>
<accession>A0AC61L5W2</accession>
<dbReference type="Proteomes" id="UP000248329">
    <property type="component" value="Unassembled WGS sequence"/>
</dbReference>
<name>A0AC61L5W2_9EURY</name>
<evidence type="ECO:0000313" key="1">
    <source>
        <dbReference type="EMBL" id="PXF61770.1"/>
    </source>
</evidence>
<dbReference type="EMBL" id="PQXF01000003">
    <property type="protein sequence ID" value="PXF61770.1"/>
    <property type="molecule type" value="Genomic_DNA"/>
</dbReference>
<evidence type="ECO:0000313" key="2">
    <source>
        <dbReference type="Proteomes" id="UP000248329"/>
    </source>
</evidence>
<proteinExistence type="predicted"/>
<organism evidence="1 2">
    <name type="scientific">Candidatus Methanogaster sp</name>
    <dbReference type="NCBI Taxonomy" id="3386292"/>
    <lineage>
        <taxon>Archaea</taxon>
        <taxon>Methanobacteriati</taxon>
        <taxon>Methanobacteriota</taxon>
        <taxon>Stenosarchaea group</taxon>
        <taxon>Methanomicrobia</taxon>
        <taxon>Methanosarcinales</taxon>
        <taxon>ANME-2 cluster</taxon>
        <taxon>Candidatus Methanogasteraceae</taxon>
        <taxon>Candidatus Methanogaster</taxon>
    </lineage>
</organism>
<sequence length="302" mass="35383">MNINKAICVIMVVMVAGITVGCITPEDSGSDRYVDDTPTPEQYQVPDTVSTPTPEPTTVPTTKAISSIPDDYYNVTSDQYFVNYKIYNYLDGYTWNRPLVRGAGWGLPEVAELEHDLTERGCNVTIRYASVATTIDHEDFKNRVKTDGYARSACLPEMDQYETWLMIEFEGEMVAYDVYGSYWVFKPDHKSKNHYMSDGRWHSWYYYQEGTTEIYDGDTWTVYDFKDFKDIYEIEEWFLSGDARTWEIENCKNGVWCSYYTSDDYDPVDDFLINFGWWMTENEYHETETRINEATNWLVLIE</sequence>
<protein>
    <submittedName>
        <fullName evidence="1">Uncharacterized protein</fullName>
    </submittedName>
</protein>